<comment type="caution">
    <text evidence="2">The sequence shown here is derived from an EMBL/GenBank/DDBJ whole genome shotgun (WGS) entry which is preliminary data.</text>
</comment>
<accession>A0A168DC13</accession>
<protein>
    <recommendedName>
        <fullName evidence="4">FAD binding domain protein</fullName>
    </recommendedName>
</protein>
<evidence type="ECO:0000256" key="1">
    <source>
        <dbReference type="SAM" id="MobiDB-lite"/>
    </source>
</evidence>
<feature type="region of interest" description="Disordered" evidence="1">
    <location>
        <begin position="423"/>
        <end position="456"/>
    </location>
</feature>
<reference evidence="2 3" key="1">
    <citation type="journal article" date="2016" name="Genome Biol. Evol.">
        <title>Divergent and convergent evolution of fungal pathogenicity.</title>
        <authorList>
            <person name="Shang Y."/>
            <person name="Xiao G."/>
            <person name="Zheng P."/>
            <person name="Cen K."/>
            <person name="Zhan S."/>
            <person name="Wang C."/>
        </authorList>
    </citation>
    <scope>NUCLEOTIDE SEQUENCE [LARGE SCALE GENOMIC DNA]</scope>
    <source>
        <strain evidence="2 3">RCEF 2490</strain>
    </source>
</reference>
<dbReference type="Proteomes" id="UP000078544">
    <property type="component" value="Unassembled WGS sequence"/>
</dbReference>
<keyword evidence="3" id="KW-1185">Reference proteome</keyword>
<evidence type="ECO:0000313" key="3">
    <source>
        <dbReference type="Proteomes" id="UP000078544"/>
    </source>
</evidence>
<proteinExistence type="predicted"/>
<dbReference type="EMBL" id="AZGY01000006">
    <property type="protein sequence ID" value="KZZ97586.1"/>
    <property type="molecule type" value="Genomic_DNA"/>
</dbReference>
<dbReference type="OrthoDB" id="3433125at2759"/>
<organism evidence="2 3">
    <name type="scientific">Moelleriella libera RCEF 2490</name>
    <dbReference type="NCBI Taxonomy" id="1081109"/>
    <lineage>
        <taxon>Eukaryota</taxon>
        <taxon>Fungi</taxon>
        <taxon>Dikarya</taxon>
        <taxon>Ascomycota</taxon>
        <taxon>Pezizomycotina</taxon>
        <taxon>Sordariomycetes</taxon>
        <taxon>Hypocreomycetidae</taxon>
        <taxon>Hypocreales</taxon>
        <taxon>Clavicipitaceae</taxon>
        <taxon>Moelleriella</taxon>
    </lineage>
</organism>
<evidence type="ECO:0000313" key="2">
    <source>
        <dbReference type="EMBL" id="KZZ97586.1"/>
    </source>
</evidence>
<feature type="region of interest" description="Disordered" evidence="1">
    <location>
        <begin position="352"/>
        <end position="389"/>
    </location>
</feature>
<dbReference type="AlphaFoldDB" id="A0A168DC13"/>
<dbReference type="PANTHER" id="PTHR38887:SF1">
    <property type="entry name" value="RAS MODIFICATION PROTEIN ERF4"/>
    <property type="match status" value="1"/>
</dbReference>
<dbReference type="InterPro" id="IPR053221">
    <property type="entry name" value="Burnettramic_acid_biosynth"/>
</dbReference>
<feature type="region of interest" description="Disordered" evidence="1">
    <location>
        <begin position="35"/>
        <end position="127"/>
    </location>
</feature>
<sequence length="527" mass="57998">MSAHNQAPLEPIKRYLVKGIASGIGLASESITSYREHKKLRGSPEQDLSAPAQLPSDENTHNELWILDEQQDAHSPPPSHPAEHRQAGSDESETEVETASPSPADEFLRNYAAPSVPDGTSVGRLPRPVILPQKRPKTRSRGFIRAYAPCLEGCGISQDMFLDFLKAFDSSTQASPWLDVLNLAGWGLAFAPHFPIVVGIAVQLSIMAAKDIQNRTRTNSFLDKANAQFFMPKGLYCLVMTYSPEDATQNPRPALDLSSIIASRLQSKGLQKFQNRLREASGQTTEAELPESAPLVFPGLERNRIATDQTTTAMEKMKLAQKYITTYYDKRAQARFAGKHVDSGLAKGPKPAFTSRYADPNHPAASGSFRSLVTGGNIKPPEMGRNFDALSRGDRATRRERYKQGLYEFYRSDPRGTAEHRWDDATAGGGRSSCIQPRISRPAPLFSSGASPGRMATGEKRDVLRLGPLALPSPGTVVKKAFGKNILYMMVVNMPTDEELSLAAEHIAETRSEGFRISDFFVKRNRP</sequence>
<evidence type="ECO:0008006" key="4">
    <source>
        <dbReference type="Google" id="ProtNLM"/>
    </source>
</evidence>
<gene>
    <name evidence="2" type="ORF">AAL_03550</name>
</gene>
<name>A0A168DC13_9HYPO</name>
<dbReference type="PANTHER" id="PTHR38887">
    <property type="entry name" value="CHROMOSOME 21, WHOLE GENOME SHOTGUN SEQUENCE"/>
    <property type="match status" value="1"/>
</dbReference>